<dbReference type="InterPro" id="IPR036788">
    <property type="entry name" value="T_IF-3_C_sf"/>
</dbReference>
<reference evidence="1 2" key="2">
    <citation type="submission" date="2018-11" db="EMBL/GenBank/DDBJ databases">
        <authorList>
            <consortium name="Pathogen Informatics"/>
        </authorList>
    </citation>
    <scope>NUCLEOTIDE SEQUENCE [LARGE SCALE GENOMIC DNA]</scope>
    <source>
        <strain evidence="1 2">Egypt</strain>
    </source>
</reference>
<proteinExistence type="predicted"/>
<protein>
    <submittedName>
        <fullName evidence="3">Vacuolar protein sorting-associated protein 51 homolog</fullName>
    </submittedName>
</protein>
<accession>A0A183ARH2</accession>
<dbReference type="Proteomes" id="UP000272942">
    <property type="component" value="Unassembled WGS sequence"/>
</dbReference>
<evidence type="ECO:0000313" key="2">
    <source>
        <dbReference type="Proteomes" id="UP000272942"/>
    </source>
</evidence>
<gene>
    <name evidence="1" type="ORF">ECPE_LOCUS9557</name>
</gene>
<dbReference type="OrthoDB" id="6256931at2759"/>
<reference evidence="3" key="1">
    <citation type="submission" date="2016-06" db="UniProtKB">
        <authorList>
            <consortium name="WormBaseParasite"/>
        </authorList>
    </citation>
    <scope>IDENTIFICATION</scope>
</reference>
<sequence length="221" mass="24785">MKLRANPEQATMMYVLRTHLEKPISHLSSSSSQSPITSDASCLRHLSDFTQHFISDSAPDARGISGFGVMPSAKAEHSLPNWFQIQGDGDLPLFKVCARSQEPKRSDRKTGIKLSHGERGKTLNMSSQIDDHMLSVRVKQIEALLDANYVINVFVKLRRNELPKCESGEDKEKGELAKMMYNIIAQRFVTAFSKIPSATVRLLERPQMTEIAAIIKRTENS</sequence>
<organism evidence="3">
    <name type="scientific">Echinostoma caproni</name>
    <dbReference type="NCBI Taxonomy" id="27848"/>
    <lineage>
        <taxon>Eukaryota</taxon>
        <taxon>Metazoa</taxon>
        <taxon>Spiralia</taxon>
        <taxon>Lophotrochozoa</taxon>
        <taxon>Platyhelminthes</taxon>
        <taxon>Trematoda</taxon>
        <taxon>Digenea</taxon>
        <taxon>Plagiorchiida</taxon>
        <taxon>Echinostomata</taxon>
        <taxon>Echinostomatoidea</taxon>
        <taxon>Echinostomatidae</taxon>
        <taxon>Echinostoma</taxon>
    </lineage>
</organism>
<name>A0A183ARH2_9TREM</name>
<dbReference type="GO" id="GO:0006413">
    <property type="term" value="P:translational initiation"/>
    <property type="evidence" value="ECO:0007669"/>
    <property type="project" value="InterPro"/>
</dbReference>
<evidence type="ECO:0000313" key="1">
    <source>
        <dbReference type="EMBL" id="VDP85577.1"/>
    </source>
</evidence>
<dbReference type="Gene3D" id="3.30.110.10">
    <property type="entry name" value="Translation initiation factor 3 (IF-3), C-terminal domain"/>
    <property type="match status" value="1"/>
</dbReference>
<dbReference type="EMBL" id="UZAN01047599">
    <property type="protein sequence ID" value="VDP85577.1"/>
    <property type="molecule type" value="Genomic_DNA"/>
</dbReference>
<evidence type="ECO:0000313" key="3">
    <source>
        <dbReference type="WBParaSite" id="ECPE_0000958701-mRNA-1"/>
    </source>
</evidence>
<dbReference type="AlphaFoldDB" id="A0A183ARH2"/>
<dbReference type="WBParaSite" id="ECPE_0000958701-mRNA-1">
    <property type="protein sequence ID" value="ECPE_0000958701-mRNA-1"/>
    <property type="gene ID" value="ECPE_0000958701"/>
</dbReference>
<keyword evidence="2" id="KW-1185">Reference proteome</keyword>